<reference evidence="1 2" key="1">
    <citation type="submission" date="2019-09" db="EMBL/GenBank/DDBJ databases">
        <title>Flavobacterium sp. nov., isolated from glacier ice.</title>
        <authorList>
            <person name="Liu Q."/>
        </authorList>
    </citation>
    <scope>NUCLEOTIDE SEQUENCE [LARGE SCALE GENOMIC DNA]</scope>
    <source>
        <strain evidence="1 2">NBRC 112527</strain>
    </source>
</reference>
<proteinExistence type="predicted"/>
<evidence type="ECO:0000313" key="2">
    <source>
        <dbReference type="Proteomes" id="UP000490922"/>
    </source>
</evidence>
<comment type="caution">
    <text evidence="1">The sequence shown here is derived from an EMBL/GenBank/DDBJ whole genome shotgun (WGS) entry which is preliminary data.</text>
</comment>
<evidence type="ECO:0000313" key="1">
    <source>
        <dbReference type="EMBL" id="KAB1154348.1"/>
    </source>
</evidence>
<sequence>MKTLKYFSKAIQFLTCWNSKSKKANQTNLELTNSRFGINLKEISKSSRITNSRLFQLYSKENDTLFI</sequence>
<organism evidence="1 2">
    <name type="scientific">Flavobacterium luteum</name>
    <dbReference type="NCBI Taxonomy" id="2026654"/>
    <lineage>
        <taxon>Bacteria</taxon>
        <taxon>Pseudomonadati</taxon>
        <taxon>Bacteroidota</taxon>
        <taxon>Flavobacteriia</taxon>
        <taxon>Flavobacteriales</taxon>
        <taxon>Flavobacteriaceae</taxon>
        <taxon>Flavobacterium</taxon>
    </lineage>
</organism>
<keyword evidence="2" id="KW-1185">Reference proteome</keyword>
<name>A0A7J5AA88_9FLAO</name>
<dbReference type="EMBL" id="WAEM01000009">
    <property type="protein sequence ID" value="KAB1154348.1"/>
    <property type="molecule type" value="Genomic_DNA"/>
</dbReference>
<dbReference type="OrthoDB" id="1371248at2"/>
<protein>
    <submittedName>
        <fullName evidence="1">Uncharacterized protein</fullName>
    </submittedName>
</protein>
<dbReference type="AlphaFoldDB" id="A0A7J5AA88"/>
<dbReference type="Proteomes" id="UP000490922">
    <property type="component" value="Unassembled WGS sequence"/>
</dbReference>
<gene>
    <name evidence="1" type="ORF">F6464_13275</name>
</gene>
<dbReference type="RefSeq" id="WP_151108439.1">
    <property type="nucleotide sequence ID" value="NZ_WAEM01000009.1"/>
</dbReference>
<accession>A0A7J5AA88</accession>